<feature type="transmembrane region" description="Helical" evidence="1">
    <location>
        <begin position="57"/>
        <end position="74"/>
    </location>
</feature>
<name>A0ABY7EZK3_MYAAR</name>
<proteinExistence type="predicted"/>
<gene>
    <name evidence="3" type="ORF">MAR_004905</name>
</gene>
<feature type="signal peptide" evidence="2">
    <location>
        <begin position="1"/>
        <end position="26"/>
    </location>
</feature>
<dbReference type="EMBL" id="CP111020">
    <property type="protein sequence ID" value="WAR14800.1"/>
    <property type="molecule type" value="Genomic_DNA"/>
</dbReference>
<feature type="chain" id="PRO_5046289758" evidence="2">
    <location>
        <begin position="27"/>
        <end position="76"/>
    </location>
</feature>
<protein>
    <submittedName>
        <fullName evidence="3">Uncharacterized protein</fullName>
    </submittedName>
</protein>
<organism evidence="3 4">
    <name type="scientific">Mya arenaria</name>
    <name type="common">Soft-shell clam</name>
    <dbReference type="NCBI Taxonomy" id="6604"/>
    <lineage>
        <taxon>Eukaryota</taxon>
        <taxon>Metazoa</taxon>
        <taxon>Spiralia</taxon>
        <taxon>Lophotrochozoa</taxon>
        <taxon>Mollusca</taxon>
        <taxon>Bivalvia</taxon>
        <taxon>Autobranchia</taxon>
        <taxon>Heteroconchia</taxon>
        <taxon>Euheterodonta</taxon>
        <taxon>Imparidentia</taxon>
        <taxon>Neoheterodontei</taxon>
        <taxon>Myida</taxon>
        <taxon>Myoidea</taxon>
        <taxon>Myidae</taxon>
        <taxon>Mya</taxon>
    </lineage>
</organism>
<evidence type="ECO:0000313" key="3">
    <source>
        <dbReference type="EMBL" id="WAR14800.1"/>
    </source>
</evidence>
<evidence type="ECO:0000256" key="1">
    <source>
        <dbReference type="SAM" id="Phobius"/>
    </source>
</evidence>
<evidence type="ECO:0000256" key="2">
    <source>
        <dbReference type="SAM" id="SignalP"/>
    </source>
</evidence>
<keyword evidence="1" id="KW-0472">Membrane</keyword>
<keyword evidence="1" id="KW-1133">Transmembrane helix</keyword>
<keyword evidence="2" id="KW-0732">Signal</keyword>
<sequence>MTSSVVVLSLIGAAILLAAVVRGCEGTSSVEFCAEIESLSSFVCHCNTDYCNSASHVTVSMVTALLLALVAMVFRF</sequence>
<keyword evidence="4" id="KW-1185">Reference proteome</keyword>
<reference evidence="3" key="1">
    <citation type="submission" date="2022-11" db="EMBL/GenBank/DDBJ databases">
        <title>Centuries of genome instability and evolution in soft-shell clam transmissible cancer (bioRxiv).</title>
        <authorList>
            <person name="Hart S.F.M."/>
            <person name="Yonemitsu M.A."/>
            <person name="Giersch R.M."/>
            <person name="Beal B.F."/>
            <person name="Arriagada G."/>
            <person name="Davis B.W."/>
            <person name="Ostrander E.A."/>
            <person name="Goff S.P."/>
            <person name="Metzger M.J."/>
        </authorList>
    </citation>
    <scope>NUCLEOTIDE SEQUENCE</scope>
    <source>
        <strain evidence="3">MELC-2E11</strain>
        <tissue evidence="3">Siphon/mantle</tissue>
    </source>
</reference>
<accession>A0ABY7EZK3</accession>
<keyword evidence="1" id="KW-0812">Transmembrane</keyword>
<evidence type="ECO:0000313" key="4">
    <source>
        <dbReference type="Proteomes" id="UP001164746"/>
    </source>
</evidence>
<dbReference type="Proteomes" id="UP001164746">
    <property type="component" value="Chromosome 9"/>
</dbReference>